<dbReference type="Gene3D" id="3.40.50.720">
    <property type="entry name" value="NAD(P)-binding Rossmann-like Domain"/>
    <property type="match status" value="1"/>
</dbReference>
<dbReference type="SUPFAM" id="SSF51735">
    <property type="entry name" value="NAD(P)-binding Rossmann-fold domains"/>
    <property type="match status" value="1"/>
</dbReference>
<dbReference type="AlphaFoldDB" id="A0AAC9XQ04"/>
<accession>A0AAC9XQ04</accession>
<dbReference type="CDD" id="cd05246">
    <property type="entry name" value="dTDP_GD_SDR_e"/>
    <property type="match status" value="1"/>
</dbReference>
<comment type="catalytic activity">
    <reaction evidence="1 7">
        <text>dTDP-alpha-D-glucose = dTDP-4-dehydro-6-deoxy-alpha-D-glucose + H2O</text>
        <dbReference type="Rhea" id="RHEA:17221"/>
        <dbReference type="ChEBI" id="CHEBI:15377"/>
        <dbReference type="ChEBI" id="CHEBI:57477"/>
        <dbReference type="ChEBI" id="CHEBI:57649"/>
        <dbReference type="EC" id="4.2.1.46"/>
    </reaction>
</comment>
<evidence type="ECO:0000256" key="7">
    <source>
        <dbReference type="RuleBase" id="RU004473"/>
    </source>
</evidence>
<evidence type="ECO:0000256" key="3">
    <source>
        <dbReference type="ARBA" id="ARBA00008178"/>
    </source>
</evidence>
<dbReference type="GO" id="GO:0008460">
    <property type="term" value="F:dTDP-glucose 4,6-dehydratase activity"/>
    <property type="evidence" value="ECO:0007669"/>
    <property type="project" value="UniProtKB-EC"/>
</dbReference>
<evidence type="ECO:0000256" key="6">
    <source>
        <dbReference type="ARBA" id="ARBA00023239"/>
    </source>
</evidence>
<evidence type="ECO:0000313" key="10">
    <source>
        <dbReference type="Proteomes" id="UP000198233"/>
    </source>
</evidence>
<dbReference type="PANTHER" id="PTHR43000">
    <property type="entry name" value="DTDP-D-GLUCOSE 4,6-DEHYDRATASE-RELATED"/>
    <property type="match status" value="1"/>
</dbReference>
<dbReference type="InterPro" id="IPR016040">
    <property type="entry name" value="NAD(P)-bd_dom"/>
</dbReference>
<organism evidence="9 10">
    <name type="scientific">Shewanella marisflavi</name>
    <dbReference type="NCBI Taxonomy" id="260364"/>
    <lineage>
        <taxon>Bacteria</taxon>
        <taxon>Pseudomonadati</taxon>
        <taxon>Pseudomonadota</taxon>
        <taxon>Gammaproteobacteria</taxon>
        <taxon>Alteromonadales</taxon>
        <taxon>Shewanellaceae</taxon>
        <taxon>Shewanella</taxon>
    </lineage>
</organism>
<dbReference type="EC" id="4.2.1.46" evidence="4 7"/>
<dbReference type="KEGG" id="smav:CFF01_18345"/>
<reference evidence="9 10" key="1">
    <citation type="submission" date="2017-06" db="EMBL/GenBank/DDBJ databases">
        <title>Complete genome sequence of Shewanella marisflavi EP1 associated with anaerobic 2,4-dinitrotoluene reduction and salt tolerance.</title>
        <authorList>
            <person name="Huang J."/>
        </authorList>
    </citation>
    <scope>NUCLEOTIDE SEQUENCE [LARGE SCALE GENOMIC DNA]</scope>
    <source>
        <strain evidence="9 10">EP1</strain>
    </source>
</reference>
<evidence type="ECO:0000259" key="8">
    <source>
        <dbReference type="Pfam" id="PF16363"/>
    </source>
</evidence>
<comment type="cofactor">
    <cofactor evidence="2 7">
        <name>NAD(+)</name>
        <dbReference type="ChEBI" id="CHEBI:57540"/>
    </cofactor>
</comment>
<keyword evidence="6 7" id="KW-0456">Lyase</keyword>
<sequence>MIKEMHNPLARRRILVTGGAGFIGSALIRHLIALGDCLVVNYDKLTYAGNLLSLKSVAQDPNYHFIQADINDGDTLGKALRQHQIDLVIHLAAETHVDRSIEGPRAFIDTNIVGTFELLQQCLDYYRNLPIEMAARFRLHHVSTDEVFGDLGDLGELGHARYFNEQFPYAPSSPYSASKAAADHLVKAWHRTYGLPVVLSNCSNNYGPYQYPEKLIPVTLLNALQGKPIPIYGDGQQVRDWLYVEDHAKALCLVAANGEEGESYNIGGMNEMTNLDVVSLICELLNQKVAEKPHTISDFKQLIHFVSDRPGHDTRYAIDASKVSRALGWQPSESFASGLEKTVSWYLKHLDWCQAVTDQTQ</sequence>
<dbReference type="EMBL" id="CP022272">
    <property type="protein sequence ID" value="ASJ98394.1"/>
    <property type="molecule type" value="Genomic_DNA"/>
</dbReference>
<keyword evidence="5" id="KW-0520">NAD</keyword>
<dbReference type="Proteomes" id="UP000198233">
    <property type="component" value="Chromosome"/>
</dbReference>
<protein>
    <recommendedName>
        <fullName evidence="4 7">dTDP-glucose 4,6-dehydratase</fullName>
        <ecNumber evidence="4 7">4.2.1.46</ecNumber>
    </recommendedName>
</protein>
<dbReference type="InterPro" id="IPR005888">
    <property type="entry name" value="dTDP_Gluc_deHydtase"/>
</dbReference>
<feature type="domain" description="NAD(P)-binding" evidence="8">
    <location>
        <begin position="15"/>
        <end position="342"/>
    </location>
</feature>
<gene>
    <name evidence="9" type="primary">rfbB</name>
    <name evidence="9" type="ORF">CFF01_18345</name>
</gene>
<evidence type="ECO:0000256" key="4">
    <source>
        <dbReference type="ARBA" id="ARBA00011990"/>
    </source>
</evidence>
<name>A0AAC9XQ04_9GAMM</name>
<dbReference type="Gene3D" id="3.90.25.10">
    <property type="entry name" value="UDP-galactose 4-epimerase, domain 1"/>
    <property type="match status" value="1"/>
</dbReference>
<evidence type="ECO:0000256" key="1">
    <source>
        <dbReference type="ARBA" id="ARBA00001539"/>
    </source>
</evidence>
<dbReference type="NCBIfam" id="TIGR01181">
    <property type="entry name" value="dTDP_gluc_dehyt"/>
    <property type="match status" value="1"/>
</dbReference>
<dbReference type="InterPro" id="IPR036291">
    <property type="entry name" value="NAD(P)-bd_dom_sf"/>
</dbReference>
<proteinExistence type="inferred from homology"/>
<evidence type="ECO:0000256" key="5">
    <source>
        <dbReference type="ARBA" id="ARBA00023027"/>
    </source>
</evidence>
<dbReference type="Pfam" id="PF16363">
    <property type="entry name" value="GDP_Man_Dehyd"/>
    <property type="match status" value="1"/>
</dbReference>
<evidence type="ECO:0000256" key="2">
    <source>
        <dbReference type="ARBA" id="ARBA00001911"/>
    </source>
</evidence>
<comment type="similarity">
    <text evidence="3 7">Belongs to the NAD(P)-dependent epimerase/dehydratase family. dTDP-glucose dehydratase subfamily.</text>
</comment>
<evidence type="ECO:0000313" key="9">
    <source>
        <dbReference type="EMBL" id="ASJ98394.1"/>
    </source>
</evidence>
<dbReference type="GO" id="GO:0009225">
    <property type="term" value="P:nucleotide-sugar metabolic process"/>
    <property type="evidence" value="ECO:0007669"/>
    <property type="project" value="InterPro"/>
</dbReference>